<dbReference type="STRING" id="1576369.SAMN05421753_12373"/>
<gene>
    <name evidence="1" type="ORF">SAMN05421753_12373</name>
</gene>
<organism evidence="1 2">
    <name type="scientific">Planctomicrobium piriforme</name>
    <dbReference type="NCBI Taxonomy" id="1576369"/>
    <lineage>
        <taxon>Bacteria</taxon>
        <taxon>Pseudomonadati</taxon>
        <taxon>Planctomycetota</taxon>
        <taxon>Planctomycetia</taxon>
        <taxon>Planctomycetales</taxon>
        <taxon>Planctomycetaceae</taxon>
        <taxon>Planctomicrobium</taxon>
    </lineage>
</organism>
<name>A0A1I3SDB6_9PLAN</name>
<dbReference type="InterPro" id="IPR013406">
    <property type="entry name" value="CHP02574_addiction_mod"/>
</dbReference>
<accession>A0A1I3SDB6</accession>
<proteinExistence type="predicted"/>
<sequence>MSSSEVPEIRSDLLSTSSSLSEEEWRVELVRRRDEYLKNPATGISWDDLKADGNTPDC</sequence>
<keyword evidence="2" id="KW-1185">Reference proteome</keyword>
<reference evidence="2" key="1">
    <citation type="submission" date="2016-10" db="EMBL/GenBank/DDBJ databases">
        <authorList>
            <person name="Varghese N."/>
            <person name="Submissions S."/>
        </authorList>
    </citation>
    <scope>NUCLEOTIDE SEQUENCE [LARGE SCALE GENOMIC DNA]</scope>
    <source>
        <strain evidence="2">DSM 26348</strain>
    </source>
</reference>
<protein>
    <submittedName>
        <fullName evidence="1">Putative addiction module component, TIGR02574 family</fullName>
    </submittedName>
</protein>
<dbReference type="EMBL" id="FOQD01000023">
    <property type="protein sequence ID" value="SFJ55527.1"/>
    <property type="molecule type" value="Genomic_DNA"/>
</dbReference>
<evidence type="ECO:0000313" key="1">
    <source>
        <dbReference type="EMBL" id="SFJ55527.1"/>
    </source>
</evidence>
<dbReference type="AlphaFoldDB" id="A0A1I3SDB6"/>
<dbReference type="RefSeq" id="WP_092056566.1">
    <property type="nucleotide sequence ID" value="NZ_FOQD01000023.1"/>
</dbReference>
<dbReference type="Proteomes" id="UP000199518">
    <property type="component" value="Unassembled WGS sequence"/>
</dbReference>
<evidence type="ECO:0000313" key="2">
    <source>
        <dbReference type="Proteomes" id="UP000199518"/>
    </source>
</evidence>
<dbReference type="Pfam" id="PF09720">
    <property type="entry name" value="Unstab_antitox"/>
    <property type="match status" value="1"/>
</dbReference>